<reference evidence="2 3" key="1">
    <citation type="submission" date="2018-01" db="EMBL/GenBank/DDBJ databases">
        <title>Species boundaries and ecological features among Paraburkholderia terrae DSMZ17804T, P. hospita DSMZ17164T and P. caribensis DSMZ13236T.</title>
        <authorList>
            <person name="Pratama A.A."/>
        </authorList>
    </citation>
    <scope>NUCLEOTIDE SEQUENCE [LARGE SCALE GENOMIC DNA]</scope>
    <source>
        <strain evidence="2 3">DSM 17804</strain>
    </source>
</reference>
<protein>
    <submittedName>
        <fullName evidence="2">Sugar ABC transporter ATPase</fullName>
    </submittedName>
</protein>
<feature type="chain" id="PRO_5014422583" evidence="1">
    <location>
        <begin position="22"/>
        <end position="112"/>
    </location>
</feature>
<organism evidence="2 3">
    <name type="scientific">Paraburkholderia terrae</name>
    <dbReference type="NCBI Taxonomy" id="311230"/>
    <lineage>
        <taxon>Bacteria</taxon>
        <taxon>Pseudomonadati</taxon>
        <taxon>Pseudomonadota</taxon>
        <taxon>Betaproteobacteria</taxon>
        <taxon>Burkholderiales</taxon>
        <taxon>Burkholderiaceae</taxon>
        <taxon>Paraburkholderia</taxon>
    </lineage>
</organism>
<dbReference type="KEGG" id="pter:C2L65_27965"/>
<name>A0A2I8EWX6_9BURK</name>
<dbReference type="RefSeq" id="WP_042309901.1">
    <property type="nucleotide sequence ID" value="NZ_CP026112.1"/>
</dbReference>
<dbReference type="PROSITE" id="PS51257">
    <property type="entry name" value="PROKAR_LIPOPROTEIN"/>
    <property type="match status" value="1"/>
</dbReference>
<dbReference type="AlphaFoldDB" id="A0A2I8EWX6"/>
<evidence type="ECO:0000256" key="1">
    <source>
        <dbReference type="SAM" id="SignalP"/>
    </source>
</evidence>
<dbReference type="Proteomes" id="UP000243502">
    <property type="component" value="Chromosome 2"/>
</dbReference>
<proteinExistence type="predicted"/>
<keyword evidence="1" id="KW-0732">Signal</keyword>
<accession>A0A2I8EWX6</accession>
<gene>
    <name evidence="2" type="ORF">C2L65_27965</name>
</gene>
<dbReference type="EMBL" id="CP026112">
    <property type="protein sequence ID" value="AUT63902.1"/>
    <property type="molecule type" value="Genomic_DNA"/>
</dbReference>
<evidence type="ECO:0000313" key="3">
    <source>
        <dbReference type="Proteomes" id="UP000243502"/>
    </source>
</evidence>
<evidence type="ECO:0000313" key="2">
    <source>
        <dbReference type="EMBL" id="AUT63902.1"/>
    </source>
</evidence>
<sequence length="112" mass="11640">MKRLILLAPIALLAACGSSRGPDASASAQPMVYASSARPASDIARCLDSRLSRVHVSKNNGVTDLTVGSSSNGSYFITLTPSNGGSVIKVIRGSGDDPPEEEMRFAIARCTT</sequence>
<feature type="signal peptide" evidence="1">
    <location>
        <begin position="1"/>
        <end position="21"/>
    </location>
</feature>
<dbReference type="OrthoDB" id="9113050at2"/>